<protein>
    <submittedName>
        <fullName evidence="2">Uncharacterized protein</fullName>
    </submittedName>
</protein>
<evidence type="ECO:0000313" key="3">
    <source>
        <dbReference type="Proteomes" id="UP000290218"/>
    </source>
</evidence>
<keyword evidence="3" id="KW-1185">Reference proteome</keyword>
<evidence type="ECO:0000256" key="1">
    <source>
        <dbReference type="SAM" id="Phobius"/>
    </source>
</evidence>
<keyword evidence="1" id="KW-1133">Transmembrane helix</keyword>
<comment type="caution">
    <text evidence="2">The sequence shown here is derived from an EMBL/GenBank/DDBJ whole genome shotgun (WGS) entry which is preliminary data.</text>
</comment>
<name>A0A4Q1C4F1_9BACT</name>
<evidence type="ECO:0000313" key="2">
    <source>
        <dbReference type="EMBL" id="RXK53139.1"/>
    </source>
</evidence>
<sequence>MTPGQACNFLLIGLGMIAGPAIWPQHFTVEHLRSASWLIFMGGLQAIGGSLVLGLEAVRVSRRLSEWEPLDIDLTLPDVPWAMPPSLYSLLEDTDEVAVALRLRQQLLRRVG</sequence>
<accession>A0A4Q1C4F1</accession>
<feature type="transmembrane region" description="Helical" evidence="1">
    <location>
        <begin position="7"/>
        <end position="23"/>
    </location>
</feature>
<reference evidence="2 3" key="1">
    <citation type="submission" date="2019-01" db="EMBL/GenBank/DDBJ databases">
        <title>Lacunisphaera sp. strain TWA-58.</title>
        <authorList>
            <person name="Chen W.-M."/>
        </authorList>
    </citation>
    <scope>NUCLEOTIDE SEQUENCE [LARGE SCALE GENOMIC DNA]</scope>
    <source>
        <strain evidence="2 3">TWA-58</strain>
    </source>
</reference>
<gene>
    <name evidence="2" type="ORF">ESB00_15640</name>
</gene>
<keyword evidence="1" id="KW-0472">Membrane</keyword>
<dbReference type="RefSeq" id="WP_129048727.1">
    <property type="nucleotide sequence ID" value="NZ_SDHX01000002.1"/>
</dbReference>
<organism evidence="2 3">
    <name type="scientific">Oleiharenicola lentus</name>
    <dbReference type="NCBI Taxonomy" id="2508720"/>
    <lineage>
        <taxon>Bacteria</taxon>
        <taxon>Pseudomonadati</taxon>
        <taxon>Verrucomicrobiota</taxon>
        <taxon>Opitutia</taxon>
        <taxon>Opitutales</taxon>
        <taxon>Opitutaceae</taxon>
        <taxon>Oleiharenicola</taxon>
    </lineage>
</organism>
<dbReference type="EMBL" id="SDHX01000002">
    <property type="protein sequence ID" value="RXK53139.1"/>
    <property type="molecule type" value="Genomic_DNA"/>
</dbReference>
<feature type="transmembrane region" description="Helical" evidence="1">
    <location>
        <begin position="35"/>
        <end position="55"/>
    </location>
</feature>
<dbReference type="AlphaFoldDB" id="A0A4Q1C4F1"/>
<keyword evidence="1" id="KW-0812">Transmembrane</keyword>
<proteinExistence type="predicted"/>
<dbReference type="Proteomes" id="UP000290218">
    <property type="component" value="Unassembled WGS sequence"/>
</dbReference>